<reference evidence="2 3" key="1">
    <citation type="submission" date="2017-07" db="EMBL/GenBank/DDBJ databases">
        <authorList>
            <person name="Sun Z.S."/>
            <person name="Albrecht U."/>
            <person name="Echele G."/>
            <person name="Lee C.C."/>
        </authorList>
    </citation>
    <scope>NUCLEOTIDE SEQUENCE [LARGE SCALE GENOMIC DNA]</scope>
    <source>
        <strain evidence="2 3">CGMCC 1.12710</strain>
    </source>
</reference>
<protein>
    <submittedName>
        <fullName evidence="2">Uncharacterized conserved protein, tellurite resistance protein B (TerB) family</fullName>
    </submittedName>
</protein>
<dbReference type="RefSeq" id="WP_089411750.1">
    <property type="nucleotide sequence ID" value="NZ_FZQA01000002.1"/>
</dbReference>
<dbReference type="InterPro" id="IPR007791">
    <property type="entry name" value="DjlA_N"/>
</dbReference>
<dbReference type="OrthoDB" id="5402150at2"/>
<dbReference type="Pfam" id="PF05099">
    <property type="entry name" value="TerB"/>
    <property type="match status" value="1"/>
</dbReference>
<feature type="domain" description="Co-chaperone DjlA N-terminal" evidence="1">
    <location>
        <begin position="28"/>
        <end position="142"/>
    </location>
</feature>
<proteinExistence type="predicted"/>
<dbReference type="EMBL" id="FZQA01000002">
    <property type="protein sequence ID" value="SNT72238.1"/>
    <property type="molecule type" value="Genomic_DNA"/>
</dbReference>
<dbReference type="InterPro" id="IPR029024">
    <property type="entry name" value="TerB-like"/>
</dbReference>
<name>A0A239PQ20_9PROT</name>
<dbReference type="SUPFAM" id="SSF158682">
    <property type="entry name" value="TerB-like"/>
    <property type="match status" value="1"/>
</dbReference>
<organism evidence="2 3">
    <name type="scientific">Amphiplicatus metriothermophilus</name>
    <dbReference type="NCBI Taxonomy" id="1519374"/>
    <lineage>
        <taxon>Bacteria</taxon>
        <taxon>Pseudomonadati</taxon>
        <taxon>Pseudomonadota</taxon>
        <taxon>Alphaproteobacteria</taxon>
        <taxon>Parvularculales</taxon>
        <taxon>Parvularculaceae</taxon>
        <taxon>Amphiplicatus</taxon>
    </lineage>
</organism>
<evidence type="ECO:0000259" key="1">
    <source>
        <dbReference type="Pfam" id="PF05099"/>
    </source>
</evidence>
<dbReference type="AlphaFoldDB" id="A0A239PQ20"/>
<keyword evidence="3" id="KW-1185">Reference proteome</keyword>
<gene>
    <name evidence="2" type="ORF">SAMN06297382_1275</name>
</gene>
<dbReference type="Proteomes" id="UP000198346">
    <property type="component" value="Unassembled WGS sequence"/>
</dbReference>
<dbReference type="Gene3D" id="1.10.3680.10">
    <property type="entry name" value="TerB-like"/>
    <property type="match status" value="1"/>
</dbReference>
<evidence type="ECO:0000313" key="2">
    <source>
        <dbReference type="EMBL" id="SNT72238.1"/>
    </source>
</evidence>
<evidence type="ECO:0000313" key="3">
    <source>
        <dbReference type="Proteomes" id="UP000198346"/>
    </source>
</evidence>
<sequence length="152" mass="16835">MFSKLKSFFAPARPRANEPDSRLSALQHAVAALLVEAARADARYEAAEKALIDEALARQFGLSPAEAAALRAEAEAAQSEALDIHRYTKIAKTMSAADRIRLVEHLWRIILSDRERDPYEDALMRRLCGLIYVSDQESGAARRRVEAALSQG</sequence>
<accession>A0A239PQ20</accession>